<comment type="caution">
    <text evidence="3">The sequence shown here is derived from an EMBL/GenBank/DDBJ whole genome shotgun (WGS) entry which is preliminary data.</text>
</comment>
<dbReference type="AlphaFoldDB" id="A0A919EEG8"/>
<sequence>MQSPCPSCGAAFVPGARLCMQCGRQRPETEGAPGAAPGAIPAAGPAPAPFAPPAAPPAAPPMPAPAPAPMPATQAMPVAPPLPPAAPATAPGLPAMPPPPGAPPAPGYAPGYAPPGYAPGAPVPTPASLFFRRVVAGDWQGAAKAALWPLGLFLVLALLLSLPWSDDYDEIGLGDWSDRFPVAVALLLQGLGAGLDFETTREGGGLITLLFSGRGSLSVLPLTITLLWAGALAVGARRLRRQPGPVTGGTGADAVVRIALLCGAGTLLLGFLGDLDLQVVKVSLSPFLAALCAALLAAAVSGAVLYREALCARWGAGALMLTRAWGTALRALGMMTALCALVVLIVFACSDDADGSSFLTLLPLLVNAGLVALGVSWGASSEVSTTSGEGRSTYDSFGLARLGEEAGGWAQAGAVVLGVVCAVLLAVTIARRSADRREQVLSGLFFLVVLCLLALVSGVEWEMTAGTSFSYRTRTVTTSAGTNAGELLLFGLLWTAGAVGLAVLLGRTGLMGGGPGGGGAGGGHVPPMPGFAPGAAPGTTASVTTASGALLGAPAMPPAPPGTAATRTRKPAAAPLGGRRPMAWLGLGAAVLLVGGAAVGGVVLTHGDKHDESKGDKVVTDPTPDDMPPPGLPTPSTSPSATPEPTAPPTTATPEASPSAEDPAVPFGDEVPGDPGADGDGTTGSPEPSASASPERTRTPEPKPSGTADKPEKLPAGYEMKSDPKGFRIAVPEGWKRSPGETQVDYKPAKGNGLLRIGVLPKAKDRSYDNFLKLEGGKDGVAKRNGYKRISLERATIHGRPGARWEYTWKDASGRTLHAIDEAYVTESGTEYAVYFRSTDADWKKDRKTFDTAVAHAEFR</sequence>
<organism evidence="3 4">
    <name type="scientific">Streptomyces mashuensis</name>
    <dbReference type="NCBI Taxonomy" id="33904"/>
    <lineage>
        <taxon>Bacteria</taxon>
        <taxon>Bacillati</taxon>
        <taxon>Actinomycetota</taxon>
        <taxon>Actinomycetes</taxon>
        <taxon>Kitasatosporales</taxon>
        <taxon>Streptomycetaceae</taxon>
        <taxon>Streptomyces</taxon>
    </lineage>
</organism>
<evidence type="ECO:0000256" key="1">
    <source>
        <dbReference type="SAM" id="MobiDB-lite"/>
    </source>
</evidence>
<reference evidence="3" key="1">
    <citation type="journal article" date="2014" name="Int. J. Syst. Evol. Microbiol.">
        <title>Complete genome sequence of Corynebacterium casei LMG S-19264T (=DSM 44701T), isolated from a smear-ripened cheese.</title>
        <authorList>
            <consortium name="US DOE Joint Genome Institute (JGI-PGF)"/>
            <person name="Walter F."/>
            <person name="Albersmeier A."/>
            <person name="Kalinowski J."/>
            <person name="Ruckert C."/>
        </authorList>
    </citation>
    <scope>NUCLEOTIDE SEQUENCE</scope>
    <source>
        <strain evidence="3">JCM 4059</strain>
    </source>
</reference>
<dbReference type="Proteomes" id="UP000638313">
    <property type="component" value="Unassembled WGS sequence"/>
</dbReference>
<feature type="transmembrane region" description="Helical" evidence="2">
    <location>
        <begin position="254"/>
        <end position="275"/>
    </location>
</feature>
<evidence type="ECO:0008006" key="5">
    <source>
        <dbReference type="Google" id="ProtNLM"/>
    </source>
</evidence>
<keyword evidence="4" id="KW-1185">Reference proteome</keyword>
<feature type="compositionally biased region" description="Low complexity" evidence="1">
    <location>
        <begin position="32"/>
        <end position="43"/>
    </location>
</feature>
<name>A0A919EEG8_9ACTN</name>
<feature type="compositionally biased region" description="Low complexity" evidence="1">
    <location>
        <begin position="683"/>
        <end position="694"/>
    </location>
</feature>
<accession>A0A919EEG8</accession>
<feature type="transmembrane region" description="Helical" evidence="2">
    <location>
        <begin position="409"/>
        <end position="428"/>
    </location>
</feature>
<evidence type="ECO:0000313" key="3">
    <source>
        <dbReference type="EMBL" id="GHF56569.1"/>
    </source>
</evidence>
<feature type="compositionally biased region" description="Low complexity" evidence="1">
    <location>
        <begin position="634"/>
        <end position="661"/>
    </location>
</feature>
<protein>
    <recommendedName>
        <fullName evidence="5">Zinc ribbon domain-containing protein</fullName>
    </recommendedName>
</protein>
<feature type="compositionally biased region" description="Low complexity" evidence="1">
    <location>
        <begin position="562"/>
        <end position="575"/>
    </location>
</feature>
<feature type="transmembrane region" description="Helical" evidence="2">
    <location>
        <begin position="583"/>
        <end position="604"/>
    </location>
</feature>
<feature type="region of interest" description="Disordered" evidence="1">
    <location>
        <begin position="26"/>
        <end position="84"/>
    </location>
</feature>
<reference evidence="3" key="2">
    <citation type="submission" date="2020-09" db="EMBL/GenBank/DDBJ databases">
        <authorList>
            <person name="Sun Q."/>
            <person name="Ohkuma M."/>
        </authorList>
    </citation>
    <scope>NUCLEOTIDE SEQUENCE</scope>
    <source>
        <strain evidence="3">JCM 4059</strain>
    </source>
</reference>
<keyword evidence="2" id="KW-0812">Transmembrane</keyword>
<keyword evidence="2" id="KW-0472">Membrane</keyword>
<feature type="region of interest" description="Disordered" evidence="1">
    <location>
        <begin position="550"/>
        <end position="575"/>
    </location>
</feature>
<dbReference type="EMBL" id="BNBD01000009">
    <property type="protein sequence ID" value="GHF56569.1"/>
    <property type="molecule type" value="Genomic_DNA"/>
</dbReference>
<evidence type="ECO:0000256" key="2">
    <source>
        <dbReference type="SAM" id="Phobius"/>
    </source>
</evidence>
<feature type="region of interest" description="Disordered" evidence="1">
    <location>
        <begin position="606"/>
        <end position="725"/>
    </location>
</feature>
<feature type="transmembrane region" description="Helical" evidence="2">
    <location>
        <begin position="440"/>
        <end position="459"/>
    </location>
</feature>
<gene>
    <name evidence="3" type="ORF">GCM10010218_42380</name>
</gene>
<feature type="transmembrane region" description="Helical" evidence="2">
    <location>
        <begin position="327"/>
        <end position="349"/>
    </location>
</feature>
<feature type="transmembrane region" description="Helical" evidence="2">
    <location>
        <begin position="487"/>
        <end position="505"/>
    </location>
</feature>
<proteinExistence type="predicted"/>
<feature type="transmembrane region" description="Helical" evidence="2">
    <location>
        <begin position="141"/>
        <end position="160"/>
    </location>
</feature>
<feature type="transmembrane region" description="Helical" evidence="2">
    <location>
        <begin position="287"/>
        <end position="307"/>
    </location>
</feature>
<feature type="compositionally biased region" description="Basic and acidic residues" evidence="1">
    <location>
        <begin position="606"/>
        <end position="619"/>
    </location>
</feature>
<evidence type="ECO:0000313" key="4">
    <source>
        <dbReference type="Proteomes" id="UP000638313"/>
    </source>
</evidence>
<feature type="compositionally biased region" description="Pro residues" evidence="1">
    <location>
        <begin position="44"/>
        <end position="70"/>
    </location>
</feature>
<feature type="transmembrane region" description="Helical" evidence="2">
    <location>
        <begin position="209"/>
        <end position="234"/>
    </location>
</feature>
<keyword evidence="2" id="KW-1133">Transmembrane helix</keyword>